<feature type="region of interest" description="Disordered" evidence="1">
    <location>
        <begin position="1"/>
        <end position="26"/>
    </location>
</feature>
<sequence length="26" mass="2958">FMKLPTIENAQRLAVNTPPQEEESSK</sequence>
<protein>
    <submittedName>
        <fullName evidence="2">Uncharacterized protein</fullName>
    </submittedName>
</protein>
<organism evidence="2">
    <name type="scientific">marine sediment metagenome</name>
    <dbReference type="NCBI Taxonomy" id="412755"/>
    <lineage>
        <taxon>unclassified sequences</taxon>
        <taxon>metagenomes</taxon>
        <taxon>ecological metagenomes</taxon>
    </lineage>
</organism>
<comment type="caution">
    <text evidence="2">The sequence shown here is derived from an EMBL/GenBank/DDBJ whole genome shotgun (WGS) entry which is preliminary data.</text>
</comment>
<evidence type="ECO:0000313" key="2">
    <source>
        <dbReference type="EMBL" id="KKK96052.1"/>
    </source>
</evidence>
<dbReference type="AlphaFoldDB" id="A0A0F8ZQA4"/>
<gene>
    <name evidence="2" type="ORF">LCGC14_2666670</name>
</gene>
<feature type="non-terminal residue" evidence="2">
    <location>
        <position position="1"/>
    </location>
</feature>
<evidence type="ECO:0000256" key="1">
    <source>
        <dbReference type="SAM" id="MobiDB-lite"/>
    </source>
</evidence>
<accession>A0A0F8ZQA4</accession>
<name>A0A0F8ZQA4_9ZZZZ</name>
<proteinExistence type="predicted"/>
<dbReference type="EMBL" id="LAZR01046647">
    <property type="protein sequence ID" value="KKK96052.1"/>
    <property type="molecule type" value="Genomic_DNA"/>
</dbReference>
<reference evidence="2" key="1">
    <citation type="journal article" date="2015" name="Nature">
        <title>Complex archaea that bridge the gap between prokaryotes and eukaryotes.</title>
        <authorList>
            <person name="Spang A."/>
            <person name="Saw J.H."/>
            <person name="Jorgensen S.L."/>
            <person name="Zaremba-Niedzwiedzka K."/>
            <person name="Martijn J."/>
            <person name="Lind A.E."/>
            <person name="van Eijk R."/>
            <person name="Schleper C."/>
            <person name="Guy L."/>
            <person name="Ettema T.J."/>
        </authorList>
    </citation>
    <scope>NUCLEOTIDE SEQUENCE</scope>
</reference>